<comment type="catalytic activity">
    <reaction evidence="2">
        <text>L-homoserine + acetyl-CoA = O-acetyl-L-homoserine + CoA</text>
        <dbReference type="Rhea" id="RHEA:13701"/>
        <dbReference type="ChEBI" id="CHEBI:57287"/>
        <dbReference type="ChEBI" id="CHEBI:57288"/>
        <dbReference type="ChEBI" id="CHEBI:57476"/>
        <dbReference type="ChEBI" id="CHEBI:57716"/>
        <dbReference type="EC" id="2.3.1.31"/>
    </reaction>
</comment>
<dbReference type="GO" id="GO:0009092">
    <property type="term" value="P:homoserine metabolic process"/>
    <property type="evidence" value="ECO:0007669"/>
    <property type="project" value="TreeGrafter"/>
</dbReference>
<name>A0A5A7N6K0_9PROT</name>
<dbReference type="PIRSF" id="PIRSF000443">
    <property type="entry name" value="Homoser_Ac_trans"/>
    <property type="match status" value="1"/>
</dbReference>
<keyword evidence="1 2" id="KW-0808">Transferase</keyword>
<dbReference type="InterPro" id="IPR000073">
    <property type="entry name" value="AB_hydrolase_1"/>
</dbReference>
<dbReference type="InterPro" id="IPR008220">
    <property type="entry name" value="HAT_MetX-like"/>
</dbReference>
<feature type="binding site" evidence="2">
    <location>
        <position position="225"/>
    </location>
    <ligand>
        <name>substrate</name>
    </ligand>
</feature>
<protein>
    <recommendedName>
        <fullName evidence="2">Homoserine O-acetyltransferase</fullName>
        <shortName evidence="2">HAT</shortName>
        <ecNumber evidence="2">2.3.1.31</ecNumber>
    </recommendedName>
    <alternativeName>
        <fullName evidence="2">Homoserine transacetylase</fullName>
        <shortName evidence="2">HTA</shortName>
    </alternativeName>
</protein>
<dbReference type="HAMAP" id="MF_00296">
    <property type="entry name" value="MetX_acyltransf"/>
    <property type="match status" value="1"/>
</dbReference>
<keyword evidence="6" id="KW-1185">Reference proteome</keyword>
<sequence>MTEFSPPKTPPGHVLILGDATPLPLDSGGHLGPFPLAYSTYGTMNAAKSNVILIAHALTGDQVVSGTHPVTKRPGWWDRMVGPGRIIDTNRFFVICANVIGGCMGSAGPAAINPATGQLWSADFPFITIGDMVRAQARLLDHLGIDDLFMAIGGSMGGMQVLQWLRDYPQRLFAGAALATAARHSPQQIGLHSIGRRAILADPHWQDGRYHGTGHAPIAGLEVARMLAHLSYRAPEEFDSRFGRALQDRDQPAYGPGIDYQVENYLAYHGRRFVERFDPASYILITKAMDYFDLAPDGDLAARFVGARTHMFLGAYESDWLYPPAQTQLLADAMARADVVHIHRCYQAIAGHDSFLLEIEPFDADFARFINEMATKRGLPAPR</sequence>
<comment type="function">
    <text evidence="2">Transfers an acetyl group from acetyl-CoA to L-homoserine, forming acetyl-L-homoserine.</text>
</comment>
<dbReference type="Pfam" id="PF00561">
    <property type="entry name" value="Abhydrolase_1"/>
    <property type="match status" value="1"/>
</dbReference>
<feature type="active site" evidence="2 3">
    <location>
        <position position="352"/>
    </location>
</feature>
<evidence type="ECO:0000259" key="4">
    <source>
        <dbReference type="Pfam" id="PF00561"/>
    </source>
</evidence>
<organism evidence="5 6">
    <name type="scientific">Iodidimonas nitroreducens</name>
    <dbReference type="NCBI Taxonomy" id="1236968"/>
    <lineage>
        <taxon>Bacteria</taxon>
        <taxon>Pseudomonadati</taxon>
        <taxon>Pseudomonadota</taxon>
        <taxon>Alphaproteobacteria</taxon>
        <taxon>Iodidimonadales</taxon>
        <taxon>Iodidimonadaceae</taxon>
        <taxon>Iodidimonas</taxon>
    </lineage>
</organism>
<dbReference type="NCBIfam" id="TIGR01392">
    <property type="entry name" value="homoserO_Ac_trn"/>
    <property type="match status" value="1"/>
</dbReference>
<dbReference type="GO" id="GO:0004414">
    <property type="term" value="F:homoserine O-acetyltransferase activity"/>
    <property type="evidence" value="ECO:0007669"/>
    <property type="project" value="UniProtKB-UniRule"/>
</dbReference>
<evidence type="ECO:0000256" key="1">
    <source>
        <dbReference type="ARBA" id="ARBA00022679"/>
    </source>
</evidence>
<gene>
    <name evidence="5" type="primary">metX</name>
    <name evidence="2" type="synonym">metXA</name>
    <name evidence="5" type="ORF">JCM17846_12990</name>
</gene>
<dbReference type="PANTHER" id="PTHR32268:SF11">
    <property type="entry name" value="HOMOSERINE O-ACETYLTRANSFERASE"/>
    <property type="match status" value="1"/>
</dbReference>
<dbReference type="InterPro" id="IPR029058">
    <property type="entry name" value="AB_hydrolase_fold"/>
</dbReference>
<keyword evidence="2" id="KW-0486">Methionine biosynthesis</keyword>
<dbReference type="EC" id="2.3.1.31" evidence="2"/>
<feature type="binding site" evidence="2">
    <location>
        <position position="353"/>
    </location>
    <ligand>
        <name>substrate</name>
    </ligand>
</feature>
<evidence type="ECO:0000256" key="3">
    <source>
        <dbReference type="PIRSR" id="PIRSR000443-1"/>
    </source>
</evidence>
<evidence type="ECO:0000313" key="5">
    <source>
        <dbReference type="EMBL" id="GER03617.1"/>
    </source>
</evidence>
<feature type="domain" description="AB hydrolase-1" evidence="4">
    <location>
        <begin position="52"/>
        <end position="247"/>
    </location>
</feature>
<dbReference type="NCBIfam" id="NF001209">
    <property type="entry name" value="PRK00175.1"/>
    <property type="match status" value="1"/>
</dbReference>
<comment type="similarity">
    <text evidence="2">Belongs to the AB hydrolase superfamily. MetX family.</text>
</comment>
<comment type="pathway">
    <text evidence="2">Amino-acid biosynthesis; L-methionine biosynthesis via de novo pathway; O-acetyl-L-homoserine from L-homoserine: step 1/1.</text>
</comment>
<comment type="caution">
    <text evidence="5">The sequence shown here is derived from an EMBL/GenBank/DDBJ whole genome shotgun (WGS) entry which is preliminary data.</text>
</comment>
<dbReference type="Proteomes" id="UP000324996">
    <property type="component" value="Unassembled WGS sequence"/>
</dbReference>
<feature type="active site" description="Nucleophile" evidence="2 3">
    <location>
        <position position="155"/>
    </location>
</feature>
<comment type="subcellular location">
    <subcellularLocation>
        <location evidence="2">Cytoplasm</location>
    </subcellularLocation>
</comment>
<keyword evidence="2" id="KW-0963">Cytoplasm</keyword>
<dbReference type="AlphaFoldDB" id="A0A5A7N6K0"/>
<dbReference type="EMBL" id="BKCN01000005">
    <property type="protein sequence ID" value="GER03617.1"/>
    <property type="molecule type" value="Genomic_DNA"/>
</dbReference>
<proteinExistence type="inferred from homology"/>
<dbReference type="Gene3D" id="3.40.50.1820">
    <property type="entry name" value="alpha/beta hydrolase"/>
    <property type="match status" value="1"/>
</dbReference>
<dbReference type="GO" id="GO:0005737">
    <property type="term" value="C:cytoplasm"/>
    <property type="evidence" value="ECO:0007669"/>
    <property type="project" value="UniProtKB-SubCell"/>
</dbReference>
<reference evidence="5 6" key="1">
    <citation type="submission" date="2019-09" db="EMBL/GenBank/DDBJ databases">
        <title>NBRP : Genome information of microbial organism related human and environment.</title>
        <authorList>
            <person name="Hattori M."/>
            <person name="Oshima K."/>
            <person name="Inaba H."/>
            <person name="Suda W."/>
            <person name="Sakamoto M."/>
            <person name="Iino T."/>
            <person name="Kitahara M."/>
            <person name="Oshida Y."/>
            <person name="Iida T."/>
            <person name="Kudo T."/>
            <person name="Itoh T."/>
            <person name="Ohkuma M."/>
        </authorList>
    </citation>
    <scope>NUCLEOTIDE SEQUENCE [LARGE SCALE GENOMIC DNA]</scope>
    <source>
        <strain evidence="5 6">Q-1</strain>
    </source>
</reference>
<dbReference type="UniPathway" id="UPA00051">
    <property type="reaction ID" value="UER00074"/>
</dbReference>
<dbReference type="GO" id="GO:0009086">
    <property type="term" value="P:methionine biosynthetic process"/>
    <property type="evidence" value="ECO:0007669"/>
    <property type="project" value="UniProtKB-UniRule"/>
</dbReference>
<dbReference type="RefSeq" id="WP_042085996.1">
    <property type="nucleotide sequence ID" value="NZ_BKCN01000005.1"/>
</dbReference>
<evidence type="ECO:0000256" key="2">
    <source>
        <dbReference type="HAMAP-Rule" id="MF_00296"/>
    </source>
</evidence>
<dbReference type="Gene3D" id="1.10.1740.110">
    <property type="match status" value="1"/>
</dbReference>
<dbReference type="PANTHER" id="PTHR32268">
    <property type="entry name" value="HOMOSERINE O-ACETYLTRANSFERASE"/>
    <property type="match status" value="1"/>
</dbReference>
<accession>A0A5A7N6K0</accession>
<dbReference type="SUPFAM" id="SSF53474">
    <property type="entry name" value="alpha/beta-Hydrolases"/>
    <property type="match status" value="1"/>
</dbReference>
<keyword evidence="2" id="KW-0012">Acyltransferase</keyword>
<keyword evidence="2" id="KW-0028">Amino-acid biosynthesis</keyword>
<comment type="subunit">
    <text evidence="2">Homodimer.</text>
</comment>
<comment type="caution">
    <text evidence="2">Lacks conserved residue(s) required for the propagation of feature annotation.</text>
</comment>
<evidence type="ECO:0000313" key="6">
    <source>
        <dbReference type="Proteomes" id="UP000324996"/>
    </source>
</evidence>
<feature type="active site" evidence="2 3">
    <location>
        <position position="319"/>
    </location>
</feature>